<feature type="compositionally biased region" description="Polar residues" evidence="1">
    <location>
        <begin position="210"/>
        <end position="227"/>
    </location>
</feature>
<keyword evidence="3" id="KW-1185">Reference proteome</keyword>
<protein>
    <submittedName>
        <fullName evidence="2">Uncharacterized protein</fullName>
    </submittedName>
</protein>
<organism evidence="2 3">
    <name type="scientific">Chenopodium quinoa</name>
    <name type="common">Quinoa</name>
    <dbReference type="NCBI Taxonomy" id="63459"/>
    <lineage>
        <taxon>Eukaryota</taxon>
        <taxon>Viridiplantae</taxon>
        <taxon>Streptophyta</taxon>
        <taxon>Embryophyta</taxon>
        <taxon>Tracheophyta</taxon>
        <taxon>Spermatophyta</taxon>
        <taxon>Magnoliopsida</taxon>
        <taxon>eudicotyledons</taxon>
        <taxon>Gunneridae</taxon>
        <taxon>Pentapetalae</taxon>
        <taxon>Caryophyllales</taxon>
        <taxon>Chenopodiaceae</taxon>
        <taxon>Chenopodioideae</taxon>
        <taxon>Atripliceae</taxon>
        <taxon>Chenopodium</taxon>
    </lineage>
</organism>
<dbReference type="Proteomes" id="UP000596660">
    <property type="component" value="Unplaced"/>
</dbReference>
<feature type="compositionally biased region" description="Polar residues" evidence="1">
    <location>
        <begin position="331"/>
        <end position="346"/>
    </location>
</feature>
<dbReference type="InterPro" id="IPR045882">
    <property type="entry name" value="GPT1/2"/>
</dbReference>
<dbReference type="EnsemblPlants" id="AUR62020790-RA">
    <property type="protein sequence ID" value="AUR62020790-RA:cds"/>
    <property type="gene ID" value="AUR62020790"/>
</dbReference>
<feature type="region of interest" description="Disordered" evidence="1">
    <location>
        <begin position="210"/>
        <end position="280"/>
    </location>
</feature>
<reference evidence="2" key="2">
    <citation type="submission" date="2021-03" db="UniProtKB">
        <authorList>
            <consortium name="EnsemblPlants"/>
        </authorList>
    </citation>
    <scope>IDENTIFICATION</scope>
</reference>
<evidence type="ECO:0000256" key="1">
    <source>
        <dbReference type="SAM" id="MobiDB-lite"/>
    </source>
</evidence>
<dbReference type="PANTHER" id="PTHR33737:SF16">
    <property type="entry name" value="DUF3741 DOMAIN-CONTAINING PROTEIN"/>
    <property type="match status" value="1"/>
</dbReference>
<feature type="region of interest" description="Disordered" evidence="1">
    <location>
        <begin position="293"/>
        <end position="357"/>
    </location>
</feature>
<evidence type="ECO:0000313" key="3">
    <source>
        <dbReference type="Proteomes" id="UP000596660"/>
    </source>
</evidence>
<dbReference type="AlphaFoldDB" id="A0A803LZ89"/>
<evidence type="ECO:0000313" key="2">
    <source>
        <dbReference type="EnsemblPlants" id="AUR62020790-RA:cds"/>
    </source>
</evidence>
<dbReference type="Gramene" id="AUR62020790-RA">
    <property type="protein sequence ID" value="AUR62020790-RA:cds"/>
    <property type="gene ID" value="AUR62020790"/>
</dbReference>
<accession>A0A803LZ89</accession>
<name>A0A803LZ89_CHEQI</name>
<proteinExistence type="predicted"/>
<dbReference type="PANTHER" id="PTHR33737">
    <property type="entry name" value="OS05G0121800 PROTEIN"/>
    <property type="match status" value="1"/>
</dbReference>
<reference evidence="2" key="1">
    <citation type="journal article" date="2017" name="Nature">
        <title>The genome of Chenopodium quinoa.</title>
        <authorList>
            <person name="Jarvis D.E."/>
            <person name="Ho Y.S."/>
            <person name="Lightfoot D.J."/>
            <person name="Schmoeckel S.M."/>
            <person name="Li B."/>
            <person name="Borm T.J.A."/>
            <person name="Ohyanagi H."/>
            <person name="Mineta K."/>
            <person name="Michell C.T."/>
            <person name="Saber N."/>
            <person name="Kharbatia N.M."/>
            <person name="Rupper R.R."/>
            <person name="Sharp A.R."/>
            <person name="Dally N."/>
            <person name="Boughton B.A."/>
            <person name="Woo Y.H."/>
            <person name="Gao G."/>
            <person name="Schijlen E.G.W.M."/>
            <person name="Guo X."/>
            <person name="Momin A.A."/>
            <person name="Negrao S."/>
            <person name="Al-Babili S."/>
            <person name="Gehring C."/>
            <person name="Roessner U."/>
            <person name="Jung C."/>
            <person name="Murphy K."/>
            <person name="Arold S.T."/>
            <person name="Gojobori T."/>
            <person name="van der Linden C.G."/>
            <person name="van Loo E.N."/>
            <person name="Jellen E.N."/>
            <person name="Maughan P.J."/>
            <person name="Tester M."/>
        </authorList>
    </citation>
    <scope>NUCLEOTIDE SEQUENCE [LARGE SCALE GENOMIC DNA]</scope>
    <source>
        <strain evidence="2">cv. PI 614886</strain>
    </source>
</reference>
<feature type="compositionally biased region" description="Polar residues" evidence="1">
    <location>
        <begin position="236"/>
        <end position="246"/>
    </location>
</feature>
<feature type="compositionally biased region" description="Low complexity" evidence="1">
    <location>
        <begin position="296"/>
        <end position="310"/>
    </location>
</feature>
<sequence>MKSSMKKHGRVRQLTLSFDTQKDLVCNSKPEVYRGTKDKVPIFAEKERRTFRLEKENGDKECNSRKSLAWDHAFLTSPGFLELEELCLVNSGFKNLEVSSSLGNEDNVKSKVCRERKLSQKLGVGSGGKQKCQSLLKTKVASPSKMVSTQGSIRQQMAVEISEMISRSAVVKAQSTASLLESQEMQDGSITYDINVSQTLNLVGHQNNHQLHSCTKQSPGQDASKQNDTTEAKRSPFSSKTSSLRMPSQKIGFFDMSKGRGTSPPPRTKNTLGFEEKENIFHPEDTVIELKLKKGSSSASQSANGSSPRSDQCSSTSKKSHTKVQRPARQSLFSPTPRTKTSTSIPKVSPLKKSAFF</sequence>
<dbReference type="GO" id="GO:0008017">
    <property type="term" value="F:microtubule binding"/>
    <property type="evidence" value="ECO:0007669"/>
    <property type="project" value="InterPro"/>
</dbReference>